<dbReference type="PANTHER" id="PTHR43401:SF2">
    <property type="entry name" value="L-THREONINE 3-DEHYDROGENASE"/>
    <property type="match status" value="1"/>
</dbReference>
<evidence type="ECO:0000256" key="1">
    <source>
        <dbReference type="ARBA" id="ARBA00022723"/>
    </source>
</evidence>
<keyword evidence="7" id="KW-1185">Reference proteome</keyword>
<dbReference type="Pfam" id="PF00107">
    <property type="entry name" value="ADH_zinc_N"/>
    <property type="match status" value="1"/>
</dbReference>
<dbReference type="RefSeq" id="WP_244282019.1">
    <property type="nucleotide sequence ID" value="NZ_FUZT01000003.1"/>
</dbReference>
<evidence type="ECO:0000256" key="3">
    <source>
        <dbReference type="ARBA" id="ARBA00023002"/>
    </source>
</evidence>
<dbReference type="SUPFAM" id="SSF51735">
    <property type="entry name" value="NAD(P)-binding Rossmann-fold domains"/>
    <property type="match status" value="1"/>
</dbReference>
<gene>
    <name evidence="6" type="ORF">SAMN02194393_01320</name>
</gene>
<dbReference type="Pfam" id="PF08240">
    <property type="entry name" value="ADH_N"/>
    <property type="match status" value="1"/>
</dbReference>
<dbReference type="InterPro" id="IPR002328">
    <property type="entry name" value="ADH_Zn_CS"/>
</dbReference>
<organism evidence="6 7">
    <name type="scientific">Maledivibacter halophilus</name>
    <dbReference type="NCBI Taxonomy" id="36842"/>
    <lineage>
        <taxon>Bacteria</taxon>
        <taxon>Bacillati</taxon>
        <taxon>Bacillota</taxon>
        <taxon>Clostridia</taxon>
        <taxon>Peptostreptococcales</taxon>
        <taxon>Caminicellaceae</taxon>
        <taxon>Maledivibacter</taxon>
    </lineage>
</organism>
<dbReference type="SMART" id="SM00829">
    <property type="entry name" value="PKS_ER"/>
    <property type="match status" value="1"/>
</dbReference>
<dbReference type="InterPro" id="IPR013149">
    <property type="entry name" value="ADH-like_C"/>
</dbReference>
<evidence type="ECO:0000313" key="7">
    <source>
        <dbReference type="Proteomes" id="UP000190285"/>
    </source>
</evidence>
<sequence>MGKMKALLVHGKGDLRYEGIEIPKYGEDEVLIRVRACGICGSDIPRAMGDGARYYPIVLGHEFSGEIVNIGSEVENLKIGNKVIAAPLLPCGQCHYCKIAKPAMCENYGFLGSRQNGTMAEYVAVKAENVIKIPDYMDYDLAAMVEPVTVALHGIERINLRAGETCIVFGAGTIGLLTLQCLKALGAGKVYIVDIVKEKLDIAKKLGADEAIDPREVNLIDHIKKNGKPLFAFETAGTPVTQRQCIDVVDKLGEIVYIGTAHGKVELDGSTFEKILRGELLITGSWMSYSGPYPGHEWNLAINLIKEGKINLKPLITHSYGLKDGMKAFETMVDKNENSIKIMLNI</sequence>
<dbReference type="GO" id="GO:0008270">
    <property type="term" value="F:zinc ion binding"/>
    <property type="evidence" value="ECO:0007669"/>
    <property type="project" value="InterPro"/>
</dbReference>
<evidence type="ECO:0000313" key="6">
    <source>
        <dbReference type="EMBL" id="SKC54658.1"/>
    </source>
</evidence>
<evidence type="ECO:0000259" key="5">
    <source>
        <dbReference type="SMART" id="SM00829"/>
    </source>
</evidence>
<reference evidence="6 7" key="1">
    <citation type="submission" date="2017-02" db="EMBL/GenBank/DDBJ databases">
        <authorList>
            <person name="Peterson S.W."/>
        </authorList>
    </citation>
    <scope>NUCLEOTIDE SEQUENCE [LARGE SCALE GENOMIC DNA]</scope>
    <source>
        <strain evidence="6 7">M1</strain>
    </source>
</reference>
<evidence type="ECO:0000256" key="2">
    <source>
        <dbReference type="ARBA" id="ARBA00022833"/>
    </source>
</evidence>
<comment type="similarity">
    <text evidence="4">Belongs to the zinc-containing alcohol dehydrogenase family.</text>
</comment>
<dbReference type="SUPFAM" id="SSF50129">
    <property type="entry name" value="GroES-like"/>
    <property type="match status" value="1"/>
</dbReference>
<feature type="domain" description="Enoyl reductase (ER)" evidence="5">
    <location>
        <begin position="13"/>
        <end position="344"/>
    </location>
</feature>
<dbReference type="InterPro" id="IPR036291">
    <property type="entry name" value="NAD(P)-bd_dom_sf"/>
</dbReference>
<dbReference type="PROSITE" id="PS00059">
    <property type="entry name" value="ADH_ZINC"/>
    <property type="match status" value="1"/>
</dbReference>
<evidence type="ECO:0000256" key="4">
    <source>
        <dbReference type="RuleBase" id="RU361277"/>
    </source>
</evidence>
<dbReference type="Proteomes" id="UP000190285">
    <property type="component" value="Unassembled WGS sequence"/>
</dbReference>
<keyword evidence="1 4" id="KW-0479">Metal-binding</keyword>
<dbReference type="CDD" id="cd08236">
    <property type="entry name" value="sugar_DH"/>
    <property type="match status" value="1"/>
</dbReference>
<dbReference type="InterPro" id="IPR020843">
    <property type="entry name" value="ER"/>
</dbReference>
<dbReference type="AlphaFoldDB" id="A0A1T5JTX9"/>
<dbReference type="InterPro" id="IPR011032">
    <property type="entry name" value="GroES-like_sf"/>
</dbReference>
<dbReference type="InterPro" id="IPR050129">
    <property type="entry name" value="Zn_alcohol_dh"/>
</dbReference>
<dbReference type="GO" id="GO:0016491">
    <property type="term" value="F:oxidoreductase activity"/>
    <property type="evidence" value="ECO:0007669"/>
    <property type="project" value="UniProtKB-KW"/>
</dbReference>
<accession>A0A1T5JTX9</accession>
<dbReference type="InterPro" id="IPR013154">
    <property type="entry name" value="ADH-like_N"/>
</dbReference>
<dbReference type="Gene3D" id="3.40.50.720">
    <property type="entry name" value="NAD(P)-binding Rossmann-like Domain"/>
    <property type="match status" value="1"/>
</dbReference>
<keyword evidence="3" id="KW-0560">Oxidoreductase</keyword>
<comment type="cofactor">
    <cofactor evidence="4">
        <name>Zn(2+)</name>
        <dbReference type="ChEBI" id="CHEBI:29105"/>
    </cofactor>
</comment>
<dbReference type="Gene3D" id="3.90.180.10">
    <property type="entry name" value="Medium-chain alcohol dehydrogenases, catalytic domain"/>
    <property type="match status" value="1"/>
</dbReference>
<dbReference type="PANTHER" id="PTHR43401">
    <property type="entry name" value="L-THREONINE 3-DEHYDROGENASE"/>
    <property type="match status" value="1"/>
</dbReference>
<keyword evidence="2 4" id="KW-0862">Zinc</keyword>
<name>A0A1T5JTX9_9FIRM</name>
<dbReference type="STRING" id="36842.SAMN02194393_01320"/>
<proteinExistence type="inferred from homology"/>
<dbReference type="EMBL" id="FUZT01000003">
    <property type="protein sequence ID" value="SKC54658.1"/>
    <property type="molecule type" value="Genomic_DNA"/>
</dbReference>
<protein>
    <submittedName>
        <fullName evidence="6">Galactitol-1-phosphate 5-dehydrogenase</fullName>
    </submittedName>
</protein>